<protein>
    <recommendedName>
        <fullName evidence="3">Integrase catalytic domain-containing protein</fullName>
    </recommendedName>
</protein>
<reference evidence="1 2" key="1">
    <citation type="submission" date="2020-04" db="EMBL/GenBank/DDBJ databases">
        <authorList>
            <person name="Wallbank WR R."/>
            <person name="Pardo Diaz C."/>
            <person name="Kozak K."/>
            <person name="Martin S."/>
            <person name="Jiggins C."/>
            <person name="Moest M."/>
            <person name="Warren A I."/>
            <person name="Byers J.R.P. K."/>
            <person name="Montejo-Kovacevich G."/>
            <person name="Yen C E."/>
        </authorList>
    </citation>
    <scope>NUCLEOTIDE SEQUENCE [LARGE SCALE GENOMIC DNA]</scope>
</reference>
<dbReference type="SUPFAM" id="SSF53098">
    <property type="entry name" value="Ribonuclease H-like"/>
    <property type="match status" value="1"/>
</dbReference>
<dbReference type="InterPro" id="IPR012337">
    <property type="entry name" value="RNaseH-like_sf"/>
</dbReference>
<gene>
    <name evidence="1" type="ORF">APLA_LOCUS18422</name>
</gene>
<dbReference type="GO" id="GO:0003676">
    <property type="term" value="F:nucleic acid binding"/>
    <property type="evidence" value="ECO:0007669"/>
    <property type="project" value="InterPro"/>
</dbReference>
<sequence length="84" mass="9296">MVTSLTASSMIMSLRRLIARRGTRIVIYSDNGTNFVGAEKEISEAMQGIDQSLKTFASEKITTCKKIGRHPEHGRSLGTPREID</sequence>
<dbReference type="PANTHER" id="PTHR47331">
    <property type="entry name" value="PHD-TYPE DOMAIN-CONTAINING PROTEIN"/>
    <property type="match status" value="1"/>
</dbReference>
<dbReference type="PANTHER" id="PTHR47331:SF1">
    <property type="entry name" value="GAG-LIKE PROTEIN"/>
    <property type="match status" value="1"/>
</dbReference>
<comment type="caution">
    <text evidence="1">The sequence shown here is derived from an EMBL/GenBank/DDBJ whole genome shotgun (WGS) entry which is preliminary data.</text>
</comment>
<keyword evidence="2" id="KW-1185">Reference proteome</keyword>
<dbReference type="EMBL" id="CADEBC010000958">
    <property type="protein sequence ID" value="CAB3262451.1"/>
    <property type="molecule type" value="Genomic_DNA"/>
</dbReference>
<dbReference type="Proteomes" id="UP000494106">
    <property type="component" value="Unassembled WGS sequence"/>
</dbReference>
<dbReference type="InterPro" id="IPR036397">
    <property type="entry name" value="RNaseH_sf"/>
</dbReference>
<dbReference type="OrthoDB" id="8958038at2759"/>
<evidence type="ECO:0000313" key="2">
    <source>
        <dbReference type="Proteomes" id="UP000494106"/>
    </source>
</evidence>
<evidence type="ECO:0000313" key="1">
    <source>
        <dbReference type="EMBL" id="CAB3262451.1"/>
    </source>
</evidence>
<evidence type="ECO:0008006" key="3">
    <source>
        <dbReference type="Google" id="ProtNLM"/>
    </source>
</evidence>
<proteinExistence type="predicted"/>
<accession>A0A8S1BJ27</accession>
<dbReference type="Gene3D" id="3.30.420.10">
    <property type="entry name" value="Ribonuclease H-like superfamily/Ribonuclease H"/>
    <property type="match status" value="1"/>
</dbReference>
<organism evidence="1 2">
    <name type="scientific">Arctia plantaginis</name>
    <name type="common">Wood tiger moth</name>
    <name type="synonym">Phalaena plantaginis</name>
    <dbReference type="NCBI Taxonomy" id="874455"/>
    <lineage>
        <taxon>Eukaryota</taxon>
        <taxon>Metazoa</taxon>
        <taxon>Ecdysozoa</taxon>
        <taxon>Arthropoda</taxon>
        <taxon>Hexapoda</taxon>
        <taxon>Insecta</taxon>
        <taxon>Pterygota</taxon>
        <taxon>Neoptera</taxon>
        <taxon>Endopterygota</taxon>
        <taxon>Lepidoptera</taxon>
        <taxon>Glossata</taxon>
        <taxon>Ditrysia</taxon>
        <taxon>Noctuoidea</taxon>
        <taxon>Erebidae</taxon>
        <taxon>Arctiinae</taxon>
        <taxon>Arctia</taxon>
    </lineage>
</organism>
<name>A0A8S1BJ27_ARCPL</name>
<dbReference type="AlphaFoldDB" id="A0A8S1BJ27"/>